<accession>A0ABN1IPD9</accession>
<protein>
    <recommendedName>
        <fullName evidence="3">TfoX N-terminal domain-containing protein</fullName>
    </recommendedName>
</protein>
<comment type="caution">
    <text evidence="1">The sequence shown here is derived from an EMBL/GenBank/DDBJ whole genome shotgun (WGS) entry which is preliminary data.</text>
</comment>
<reference evidence="1 2" key="1">
    <citation type="journal article" date="2019" name="Int. J. Syst. Evol. Microbiol.">
        <title>The Global Catalogue of Microorganisms (GCM) 10K type strain sequencing project: providing services to taxonomists for standard genome sequencing and annotation.</title>
        <authorList>
            <consortium name="The Broad Institute Genomics Platform"/>
            <consortium name="The Broad Institute Genome Sequencing Center for Infectious Disease"/>
            <person name="Wu L."/>
            <person name="Ma J."/>
        </authorList>
    </citation>
    <scope>NUCLEOTIDE SEQUENCE [LARGE SCALE GENOMIC DNA]</scope>
    <source>
        <strain evidence="1 2">JCM 15421</strain>
    </source>
</reference>
<evidence type="ECO:0000313" key="1">
    <source>
        <dbReference type="EMBL" id="GAA0718385.1"/>
    </source>
</evidence>
<name>A0ABN1IPD9_9GAMM</name>
<dbReference type="EMBL" id="BAAAEU010000022">
    <property type="protein sequence ID" value="GAA0718385.1"/>
    <property type="molecule type" value="Genomic_DNA"/>
</dbReference>
<organism evidence="1 2">
    <name type="scientific">Dokdonella soli</name>
    <dbReference type="NCBI Taxonomy" id="529810"/>
    <lineage>
        <taxon>Bacteria</taxon>
        <taxon>Pseudomonadati</taxon>
        <taxon>Pseudomonadota</taxon>
        <taxon>Gammaproteobacteria</taxon>
        <taxon>Lysobacterales</taxon>
        <taxon>Rhodanobacteraceae</taxon>
        <taxon>Dokdonella</taxon>
    </lineage>
</organism>
<dbReference type="Proteomes" id="UP001501523">
    <property type="component" value="Unassembled WGS sequence"/>
</dbReference>
<proteinExistence type="predicted"/>
<keyword evidence="2" id="KW-1185">Reference proteome</keyword>
<evidence type="ECO:0008006" key="3">
    <source>
        <dbReference type="Google" id="ProtNLM"/>
    </source>
</evidence>
<evidence type="ECO:0000313" key="2">
    <source>
        <dbReference type="Proteomes" id="UP001501523"/>
    </source>
</evidence>
<sequence>MSEASTETQRRFADVVETLASEPKVSVGQSGKKGFGSSALQVNGKIFAMVSSAGAFVVKLPRQRVEQLEAAGAGQKFDPGHGRLMKEWLAVHPKSKQSWPALAREALSYVGRGP</sequence>
<dbReference type="SUPFAM" id="SSF159894">
    <property type="entry name" value="YgaC/TfoX-N like"/>
    <property type="match status" value="1"/>
</dbReference>
<dbReference type="RefSeq" id="WP_343791797.1">
    <property type="nucleotide sequence ID" value="NZ_BAAAEU010000022.1"/>
</dbReference>
<gene>
    <name evidence="1" type="ORF">GCM10009105_25960</name>
</gene>